<proteinExistence type="inferred from homology"/>
<dbReference type="PANTHER" id="PTHR31901">
    <property type="entry name" value="GH3 DOMAIN-CONTAINING PROTEIN"/>
    <property type="match status" value="1"/>
</dbReference>
<protein>
    <recommendedName>
        <fullName evidence="7">Jasmonic acid-amido synthetase JAR1-like</fullName>
    </recommendedName>
</protein>
<dbReference type="InterPro" id="IPR055377">
    <property type="entry name" value="GH3_M"/>
</dbReference>
<comment type="caution">
    <text evidence="5">The sequence shown here is derived from an EMBL/GenBank/DDBJ whole genome shotgun (WGS) entry which is preliminary data.</text>
</comment>
<dbReference type="AlphaFoldDB" id="A0ABD2R255"/>
<organism evidence="5 6">
    <name type="scientific">Solanum stoloniferum</name>
    <dbReference type="NCBI Taxonomy" id="62892"/>
    <lineage>
        <taxon>Eukaryota</taxon>
        <taxon>Viridiplantae</taxon>
        <taxon>Streptophyta</taxon>
        <taxon>Embryophyta</taxon>
        <taxon>Tracheophyta</taxon>
        <taxon>Spermatophyta</taxon>
        <taxon>Magnoliopsida</taxon>
        <taxon>eudicotyledons</taxon>
        <taxon>Gunneridae</taxon>
        <taxon>Pentapetalae</taxon>
        <taxon>asterids</taxon>
        <taxon>lamiids</taxon>
        <taxon>Solanales</taxon>
        <taxon>Solanaceae</taxon>
        <taxon>Solanoideae</taxon>
        <taxon>Solaneae</taxon>
        <taxon>Solanum</taxon>
    </lineage>
</organism>
<dbReference type="GO" id="GO:0016874">
    <property type="term" value="F:ligase activity"/>
    <property type="evidence" value="ECO:0007669"/>
    <property type="project" value="UniProtKB-KW"/>
</dbReference>
<dbReference type="Pfam" id="PF23571">
    <property type="entry name" value="GH3_M"/>
    <property type="match status" value="1"/>
</dbReference>
<evidence type="ECO:0000259" key="4">
    <source>
        <dbReference type="Pfam" id="PF23572"/>
    </source>
</evidence>
<dbReference type="EMBL" id="JBJKTR010000022">
    <property type="protein sequence ID" value="KAL3325861.1"/>
    <property type="molecule type" value="Genomic_DNA"/>
</dbReference>
<evidence type="ECO:0008006" key="7">
    <source>
        <dbReference type="Google" id="ProtNLM"/>
    </source>
</evidence>
<evidence type="ECO:0000256" key="1">
    <source>
        <dbReference type="ARBA" id="ARBA00008068"/>
    </source>
</evidence>
<accession>A0ABD2R255</accession>
<keyword evidence="2" id="KW-0436">Ligase</keyword>
<feature type="domain" description="GH3 C-terminal" evidence="4">
    <location>
        <begin position="443"/>
        <end position="556"/>
    </location>
</feature>
<evidence type="ECO:0000313" key="6">
    <source>
        <dbReference type="Proteomes" id="UP001627284"/>
    </source>
</evidence>
<dbReference type="InterPro" id="IPR004993">
    <property type="entry name" value="GH3"/>
</dbReference>
<dbReference type="InterPro" id="IPR055378">
    <property type="entry name" value="GH3_C"/>
</dbReference>
<evidence type="ECO:0000259" key="3">
    <source>
        <dbReference type="Pfam" id="PF23571"/>
    </source>
</evidence>
<name>A0ABD2R255_9SOLN</name>
<keyword evidence="6" id="KW-1185">Reference proteome</keyword>
<dbReference type="PANTHER" id="PTHR31901:SF99">
    <property type="entry name" value="JASMONIC ACID-AMIDO SYNTHETASE JAR1-LIKE"/>
    <property type="match status" value="1"/>
</dbReference>
<dbReference type="Proteomes" id="UP001627284">
    <property type="component" value="Unassembled WGS sequence"/>
</dbReference>
<sequence length="580" mass="64656">MKMMVENIEKKFDAEQVIEDFEVLTKNAGRIQEETLEKILEENGGTEYLKQWGLNGRTDVETFKACVPIVSHNDLEPYIQRIADGDLSPVLTGKPIETISLSSGTTQGKPKFVPFNDELMDSTMQIFKTSFAFRNREFPIGNGKALQFIYSSKQFKTKGGLAAGTATTNVYRNAQFKKTMKAMSTPVCSPDEVIFGPDFQQSLYCHLLCGLIFHDEVQVVSSTFAHSIVHAFRTFEQVWEALVVDIRKGVLSSRVTVPSIRLAMSKLLKPDPELADTIYSKCSSLSNWYGLIPELFPNTKYIYGIMTGSMEPYLKKLRHYAGELPLLSADYGSSEGWVGVNVNPKFPPEMVTYAVLPNIGYFEFLPLEENLIGMEQANSPVGLTEVKLGEEYEIVFTNFAGLYRYKLGDVVKIKGFHNGTPELQFVCRRNLLLCINIDKNTEKDLQLAVEAAGKHLVDEKLEVVDFTSHVNVSGDPGHYAIFWELSGEATDEILQECCNCLDKSFLDAGYVSSRKVNAIGALELKIVKRGTFHKILDHFVGLGGAVSQFKTPRCVGPKNSSLIQILSSNVVKSYSSTAFC</sequence>
<reference evidence="5 6" key="1">
    <citation type="submission" date="2024-05" db="EMBL/GenBank/DDBJ databases">
        <title>De novo assembly of an allotetraploid wild potato.</title>
        <authorList>
            <person name="Hosaka A.J."/>
        </authorList>
    </citation>
    <scope>NUCLEOTIDE SEQUENCE [LARGE SCALE GENOMIC DNA]</scope>
    <source>
        <tissue evidence="5">Young leaves</tissue>
    </source>
</reference>
<dbReference type="Pfam" id="PF23572">
    <property type="entry name" value="GH3_C"/>
    <property type="match status" value="1"/>
</dbReference>
<gene>
    <name evidence="5" type="ORF">AABB24_036871</name>
</gene>
<dbReference type="Pfam" id="PF03321">
    <property type="entry name" value="GH3"/>
    <property type="match status" value="1"/>
</dbReference>
<comment type="similarity">
    <text evidence="1">Belongs to the IAA-amido conjugating enzyme family.</text>
</comment>
<evidence type="ECO:0000313" key="5">
    <source>
        <dbReference type="EMBL" id="KAL3325861.1"/>
    </source>
</evidence>
<feature type="domain" description="GH3 middle" evidence="3">
    <location>
        <begin position="353"/>
        <end position="428"/>
    </location>
</feature>
<evidence type="ECO:0000256" key="2">
    <source>
        <dbReference type="ARBA" id="ARBA00022598"/>
    </source>
</evidence>